<feature type="compositionally biased region" description="Basic and acidic residues" evidence="1">
    <location>
        <begin position="142"/>
        <end position="151"/>
    </location>
</feature>
<feature type="compositionally biased region" description="Low complexity" evidence="1">
    <location>
        <begin position="775"/>
        <end position="785"/>
    </location>
</feature>
<feature type="compositionally biased region" description="Polar residues" evidence="1">
    <location>
        <begin position="7"/>
        <end position="21"/>
    </location>
</feature>
<evidence type="ECO:0000256" key="1">
    <source>
        <dbReference type="SAM" id="MobiDB-lite"/>
    </source>
</evidence>
<feature type="region of interest" description="Disordered" evidence="1">
    <location>
        <begin position="498"/>
        <end position="540"/>
    </location>
</feature>
<feature type="region of interest" description="Disordered" evidence="1">
    <location>
        <begin position="569"/>
        <end position="616"/>
    </location>
</feature>
<dbReference type="GO" id="GO:0005654">
    <property type="term" value="C:nucleoplasm"/>
    <property type="evidence" value="ECO:0007669"/>
    <property type="project" value="TreeGrafter"/>
</dbReference>
<feature type="region of interest" description="Disordered" evidence="1">
    <location>
        <begin position="995"/>
        <end position="1032"/>
    </location>
</feature>
<proteinExistence type="predicted"/>
<protein>
    <submittedName>
        <fullName evidence="2">Uncharacterized protein</fullName>
    </submittedName>
</protein>
<feature type="compositionally biased region" description="Low complexity" evidence="1">
    <location>
        <begin position="725"/>
        <end position="735"/>
    </location>
</feature>
<feature type="compositionally biased region" description="Polar residues" evidence="1">
    <location>
        <begin position="752"/>
        <end position="764"/>
    </location>
</feature>
<dbReference type="PANTHER" id="PTHR16148:SF11">
    <property type="entry name" value="CDKN2A-INTERACTING PROTEIN"/>
    <property type="match status" value="1"/>
</dbReference>
<feature type="compositionally biased region" description="Pro residues" evidence="1">
    <location>
        <begin position="524"/>
        <end position="535"/>
    </location>
</feature>
<reference evidence="2 3" key="1">
    <citation type="submission" date="2019-01" db="EMBL/GenBank/DDBJ databases">
        <title>A draft genome assembly of the solar-powered sea slug Elysia chlorotica.</title>
        <authorList>
            <person name="Cai H."/>
            <person name="Li Q."/>
            <person name="Fang X."/>
            <person name="Li J."/>
            <person name="Curtis N.E."/>
            <person name="Altenburger A."/>
            <person name="Shibata T."/>
            <person name="Feng M."/>
            <person name="Maeda T."/>
            <person name="Schwartz J.A."/>
            <person name="Shigenobu S."/>
            <person name="Lundholm N."/>
            <person name="Nishiyama T."/>
            <person name="Yang H."/>
            <person name="Hasebe M."/>
            <person name="Li S."/>
            <person name="Pierce S.K."/>
            <person name="Wang J."/>
        </authorList>
    </citation>
    <scope>NUCLEOTIDE SEQUENCE [LARGE SCALE GENOMIC DNA]</scope>
    <source>
        <strain evidence="2">EC2010</strain>
        <tissue evidence="2">Whole organism of an adult</tissue>
    </source>
</reference>
<dbReference type="AlphaFoldDB" id="A0A433U0F0"/>
<accession>A0A433U0F0</accession>
<feature type="compositionally biased region" description="Polar residues" evidence="1">
    <location>
        <begin position="707"/>
        <end position="718"/>
    </location>
</feature>
<feature type="compositionally biased region" description="Low complexity" evidence="1">
    <location>
        <begin position="811"/>
        <end position="841"/>
    </location>
</feature>
<feature type="compositionally biased region" description="Low complexity" evidence="1">
    <location>
        <begin position="56"/>
        <end position="101"/>
    </location>
</feature>
<feature type="compositionally biased region" description="Low complexity" evidence="1">
    <location>
        <begin position="851"/>
        <end position="891"/>
    </location>
</feature>
<dbReference type="EMBL" id="RQTK01000114">
    <property type="protein sequence ID" value="RUS87321.1"/>
    <property type="molecule type" value="Genomic_DNA"/>
</dbReference>
<gene>
    <name evidence="2" type="ORF">EGW08_004933</name>
</gene>
<name>A0A433U0F0_ELYCH</name>
<evidence type="ECO:0000313" key="3">
    <source>
        <dbReference type="Proteomes" id="UP000271974"/>
    </source>
</evidence>
<keyword evidence="3" id="KW-1185">Reference proteome</keyword>
<feature type="compositionally biased region" description="Low complexity" evidence="1">
    <location>
        <begin position="160"/>
        <end position="180"/>
    </location>
</feature>
<dbReference type="PANTHER" id="PTHR16148">
    <property type="entry name" value="NF-KAPPA-B-REPRESSING FACTOR-RELATED"/>
    <property type="match status" value="1"/>
</dbReference>
<feature type="region of interest" description="Disordered" evidence="1">
    <location>
        <begin position="1"/>
        <end position="21"/>
    </location>
</feature>
<dbReference type="Proteomes" id="UP000271974">
    <property type="component" value="Unassembled WGS sequence"/>
</dbReference>
<evidence type="ECO:0000313" key="2">
    <source>
        <dbReference type="EMBL" id="RUS87321.1"/>
    </source>
</evidence>
<feature type="region of interest" description="Disordered" evidence="1">
    <location>
        <begin position="135"/>
        <end position="275"/>
    </location>
</feature>
<feature type="compositionally biased region" description="Polar residues" evidence="1">
    <location>
        <begin position="218"/>
        <end position="228"/>
    </location>
</feature>
<feature type="region of interest" description="Disordered" evidence="1">
    <location>
        <begin position="644"/>
        <end position="918"/>
    </location>
</feature>
<sequence>MEPGCETHSQAALSAPPTVSQAEYHGHFVPKVETDPLVKLPLCDVHPSTSGGFGPRPGRSSHVPLSEPPLSVSTTSTSSSDISTSNDSRSHKTSAATAASAVCQLSMPPPKKPKNGPTREEQFLSGEELRVLCESAASRSPTAKDEGRDEPAGEAVTRGASQSPEAAPSTSSPSLGSGLTAVPSSPLTPASDGPGLVTVNRATGGDGVRKVPLKAIRRTNSGSSQPAYSQHDRGAFSPDSDASGASVRLRRVGPSSTQSAADVEPGGGHAFSHPGASGRLIERLISERLPPDVGPGGSIRGSAFRGHQQRVAWPPRGLPTSPIGQPHVYSPDPRNPSLGYRLTTSTSFASLVNQQPPWLAFDQAAPGLRPSVGSLDIQGLQSAASFTVQQQQHQHHQQLTQQQRRQSILTSLFSSNISGELTSPPSGDDVFLHRSSSPGGLRPSISSSSSSYLSSVMRHASQAGLRASAALANAVVPRSGGESGPAQRTESAPVYLHPAFQLPPSPTSNIRKNHSTSTLAPRASSPPSPGPPQPLPRHCNNAITAATASPLRQTKTGHELVLQALRGSSGNLISPTDTTLSSNGNGINNNNKNNHNINNNSKNSGHHFRSVSDLNSGANNNNISSSAASVGYYCRAHDDGSTLLDLSLKGPSGRLTDEETGVMSRSRGSLSRASMGSHGSSCSPPLPPPPGTLSSPTRQSPPVRHGSVSSSPTRNTPRLGSLGTIINNINNSSSSSPPPLHYHGSLGRASPPSRQGSLDSSSPHTPRRGSLGHNSPLSRQSSTSAPSPPPPPRKPSSLLTTLMEAAPSEIPRAAGRAAAGSNYSAASARASPANSDDSNSYINVTSPVAPSSLLRAPSGSDSSSPPLASSKTAPPLSSSTSPPSPHVTASPQQPQSHRTSELAGLLTQPPSTSTSFTSFSSSSTLASALLAVKKEVGASSASSPSALPVPYALITCKTEARRSSQDTDSRYVIREASWRSEKSFLFVIKARASRPVHMRPGQAGGETESSLGIRQGDKSAVPGQHLVTSGAD</sequence>
<comment type="caution">
    <text evidence="2">The sequence shown here is derived from an EMBL/GenBank/DDBJ whole genome shotgun (WGS) entry which is preliminary data.</text>
</comment>
<feature type="region of interest" description="Disordered" evidence="1">
    <location>
        <begin position="418"/>
        <end position="449"/>
    </location>
</feature>
<dbReference type="OrthoDB" id="6161056at2759"/>
<feature type="compositionally biased region" description="Low complexity" evidence="1">
    <location>
        <begin position="582"/>
        <end position="603"/>
    </location>
</feature>
<feature type="compositionally biased region" description="Polar residues" evidence="1">
    <location>
        <begin position="666"/>
        <end position="678"/>
    </location>
</feature>
<dbReference type="GO" id="GO:0005730">
    <property type="term" value="C:nucleolus"/>
    <property type="evidence" value="ECO:0007669"/>
    <property type="project" value="TreeGrafter"/>
</dbReference>
<feature type="compositionally biased region" description="Polar residues" evidence="1">
    <location>
        <begin position="569"/>
        <end position="581"/>
    </location>
</feature>
<feature type="region of interest" description="Disordered" evidence="1">
    <location>
        <begin position="49"/>
        <end position="122"/>
    </location>
</feature>
<organism evidence="2 3">
    <name type="scientific">Elysia chlorotica</name>
    <name type="common">Eastern emerald elysia</name>
    <name type="synonym">Sea slug</name>
    <dbReference type="NCBI Taxonomy" id="188477"/>
    <lineage>
        <taxon>Eukaryota</taxon>
        <taxon>Metazoa</taxon>
        <taxon>Spiralia</taxon>
        <taxon>Lophotrochozoa</taxon>
        <taxon>Mollusca</taxon>
        <taxon>Gastropoda</taxon>
        <taxon>Heterobranchia</taxon>
        <taxon>Euthyneura</taxon>
        <taxon>Panpulmonata</taxon>
        <taxon>Sacoglossa</taxon>
        <taxon>Placobranchoidea</taxon>
        <taxon>Plakobranchidae</taxon>
        <taxon>Elysia</taxon>
    </lineage>
</organism>
<feature type="compositionally biased region" description="Low complexity" evidence="1">
    <location>
        <begin position="434"/>
        <end position="449"/>
    </location>
</feature>